<keyword evidence="2" id="KW-1185">Reference proteome</keyword>
<accession>A0ACC2KJ22</accession>
<gene>
    <name evidence="1" type="ORF">MRB53_029660</name>
</gene>
<dbReference type="Proteomes" id="UP001234297">
    <property type="component" value="Chromosome 9"/>
</dbReference>
<proteinExistence type="predicted"/>
<reference evidence="1 2" key="1">
    <citation type="journal article" date="2022" name="Hortic Res">
        <title>A haplotype resolved chromosomal level avocado genome allows analysis of novel avocado genes.</title>
        <authorList>
            <person name="Nath O."/>
            <person name="Fletcher S.J."/>
            <person name="Hayward A."/>
            <person name="Shaw L.M."/>
            <person name="Masouleh A.K."/>
            <person name="Furtado A."/>
            <person name="Henry R.J."/>
            <person name="Mitter N."/>
        </authorList>
    </citation>
    <scope>NUCLEOTIDE SEQUENCE [LARGE SCALE GENOMIC DNA]</scope>
    <source>
        <strain evidence="2">cv. Hass</strain>
    </source>
</reference>
<protein>
    <submittedName>
        <fullName evidence="1">Uncharacterized protein</fullName>
    </submittedName>
</protein>
<sequence>MPVGRNTVTWNSMISGFARCGFLPLARKLFDDMPERNVISWNSMIAGYVLGGDLETARRLFDKMPERDVVSWSCMISAYAQSNLCRDALDLFNEMLSENATTPNEVTMMSALSVCAQLSALEQGKWIHAYIDSSEMRLSDNLGAALIDMYAKCGNIKTAVELFWKLDRRNVSSWNALITGLAINGLAHKSLEVFAEMKRSEMKPNDITFLGILTACCHGGLVDEGRRHFDSMSKVYGIQPDVKHYGCMVDLLGRAGLLEEAEQLVKSMPMKPDVMILGALLGACRIHGDDGLADRVRMDFFDLNPRNAGCHVLLSHIYAAADRWADASEMRNIISAQGIKKEPGSSSIELDGAVNEYSVGDNSHP</sequence>
<evidence type="ECO:0000313" key="2">
    <source>
        <dbReference type="Proteomes" id="UP001234297"/>
    </source>
</evidence>
<comment type="caution">
    <text evidence="1">The sequence shown here is derived from an EMBL/GenBank/DDBJ whole genome shotgun (WGS) entry which is preliminary data.</text>
</comment>
<organism evidence="1 2">
    <name type="scientific">Persea americana</name>
    <name type="common">Avocado</name>
    <dbReference type="NCBI Taxonomy" id="3435"/>
    <lineage>
        <taxon>Eukaryota</taxon>
        <taxon>Viridiplantae</taxon>
        <taxon>Streptophyta</taxon>
        <taxon>Embryophyta</taxon>
        <taxon>Tracheophyta</taxon>
        <taxon>Spermatophyta</taxon>
        <taxon>Magnoliopsida</taxon>
        <taxon>Magnoliidae</taxon>
        <taxon>Laurales</taxon>
        <taxon>Lauraceae</taxon>
        <taxon>Persea</taxon>
    </lineage>
</organism>
<dbReference type="EMBL" id="CM056817">
    <property type="protein sequence ID" value="KAJ8621131.1"/>
    <property type="molecule type" value="Genomic_DNA"/>
</dbReference>
<evidence type="ECO:0000313" key="1">
    <source>
        <dbReference type="EMBL" id="KAJ8621131.1"/>
    </source>
</evidence>
<name>A0ACC2KJ22_PERAE</name>